<dbReference type="InterPro" id="IPR024079">
    <property type="entry name" value="MetalloPept_cat_dom_sf"/>
</dbReference>
<keyword evidence="2" id="KW-0645">Protease</keyword>
<evidence type="ECO:0000256" key="6">
    <source>
        <dbReference type="ARBA" id="ARBA00023049"/>
    </source>
</evidence>
<dbReference type="CDD" id="cd11375">
    <property type="entry name" value="Peptidase_M54"/>
    <property type="match status" value="1"/>
</dbReference>
<keyword evidence="6" id="KW-0482">Metalloprotease</keyword>
<dbReference type="EMBL" id="JH767283">
    <property type="protein sequence ID" value="EQC25361.1"/>
    <property type="molecule type" value="Genomic_DNA"/>
</dbReference>
<dbReference type="InterPro" id="IPR012962">
    <property type="entry name" value="Pept_M54_archaemetzincn"/>
</dbReference>
<dbReference type="SUPFAM" id="SSF55486">
    <property type="entry name" value="Metalloproteases ('zincins'), catalytic domain"/>
    <property type="match status" value="1"/>
</dbReference>
<dbReference type="AlphaFoldDB" id="T0PSZ4"/>
<gene>
    <name evidence="8" type="ORF">SDRG_16770</name>
</gene>
<evidence type="ECO:0000313" key="9">
    <source>
        <dbReference type="Proteomes" id="UP000030762"/>
    </source>
</evidence>
<dbReference type="Gene3D" id="3.40.390.10">
    <property type="entry name" value="Collagenase (Catalytic Domain)"/>
    <property type="match status" value="1"/>
</dbReference>
<dbReference type="PANTHER" id="PTHR15910">
    <property type="entry name" value="ARCHAEMETZINCIN"/>
    <property type="match status" value="1"/>
</dbReference>
<dbReference type="eggNOG" id="ENOG502QVTZ">
    <property type="taxonomic scope" value="Eukaryota"/>
</dbReference>
<keyword evidence="9" id="KW-1185">Reference proteome</keyword>
<keyword evidence="5" id="KW-0862">Zinc</keyword>
<organism evidence="8 9">
    <name type="scientific">Saprolegnia diclina (strain VS20)</name>
    <dbReference type="NCBI Taxonomy" id="1156394"/>
    <lineage>
        <taxon>Eukaryota</taxon>
        <taxon>Sar</taxon>
        <taxon>Stramenopiles</taxon>
        <taxon>Oomycota</taxon>
        <taxon>Saprolegniomycetes</taxon>
        <taxon>Saprolegniales</taxon>
        <taxon>Saprolegniaceae</taxon>
        <taxon>Saprolegnia</taxon>
    </lineage>
</organism>
<dbReference type="RefSeq" id="XP_008621211.1">
    <property type="nucleotide sequence ID" value="XM_008622989.1"/>
</dbReference>
<dbReference type="GO" id="GO:0006508">
    <property type="term" value="P:proteolysis"/>
    <property type="evidence" value="ECO:0007669"/>
    <property type="project" value="UniProtKB-KW"/>
</dbReference>
<proteinExistence type="predicted"/>
<dbReference type="VEuPathDB" id="FungiDB:SDRG_16770"/>
<keyword evidence="3" id="KW-0479">Metal-binding</keyword>
<dbReference type="Pfam" id="PF07998">
    <property type="entry name" value="Peptidase_M54"/>
    <property type="match status" value="1"/>
</dbReference>
<evidence type="ECO:0000256" key="4">
    <source>
        <dbReference type="ARBA" id="ARBA00022801"/>
    </source>
</evidence>
<protein>
    <submittedName>
        <fullName evidence="8">Uncharacterized protein</fullName>
    </submittedName>
</protein>
<name>T0PSZ4_SAPDV</name>
<evidence type="ECO:0000256" key="7">
    <source>
        <dbReference type="SAM" id="MobiDB-lite"/>
    </source>
</evidence>
<reference evidence="8 9" key="1">
    <citation type="submission" date="2012-04" db="EMBL/GenBank/DDBJ databases">
        <title>The Genome Sequence of Saprolegnia declina VS20.</title>
        <authorList>
            <consortium name="The Broad Institute Genome Sequencing Platform"/>
            <person name="Russ C."/>
            <person name="Nusbaum C."/>
            <person name="Tyler B."/>
            <person name="van West P."/>
            <person name="Dieguez-Uribeondo J."/>
            <person name="de Bruijn I."/>
            <person name="Tripathy S."/>
            <person name="Jiang R."/>
            <person name="Young S.K."/>
            <person name="Zeng Q."/>
            <person name="Gargeya S."/>
            <person name="Fitzgerald M."/>
            <person name="Haas B."/>
            <person name="Abouelleil A."/>
            <person name="Alvarado L."/>
            <person name="Arachchi H.M."/>
            <person name="Berlin A."/>
            <person name="Chapman S.B."/>
            <person name="Goldberg J."/>
            <person name="Griggs A."/>
            <person name="Gujja S."/>
            <person name="Hansen M."/>
            <person name="Howarth C."/>
            <person name="Imamovic A."/>
            <person name="Larimer J."/>
            <person name="McCowen C."/>
            <person name="Montmayeur A."/>
            <person name="Murphy C."/>
            <person name="Neiman D."/>
            <person name="Pearson M."/>
            <person name="Priest M."/>
            <person name="Roberts A."/>
            <person name="Saif S."/>
            <person name="Shea T."/>
            <person name="Sisk P."/>
            <person name="Sykes S."/>
            <person name="Wortman J."/>
            <person name="Nusbaum C."/>
            <person name="Birren B."/>
        </authorList>
    </citation>
    <scope>NUCLEOTIDE SEQUENCE [LARGE SCALE GENOMIC DNA]</scope>
    <source>
        <strain evidence="8 9">VS20</strain>
    </source>
</reference>
<dbReference type="GO" id="GO:0008237">
    <property type="term" value="F:metallopeptidase activity"/>
    <property type="evidence" value="ECO:0007669"/>
    <property type="project" value="UniProtKB-KW"/>
</dbReference>
<dbReference type="Proteomes" id="UP000030762">
    <property type="component" value="Unassembled WGS sequence"/>
</dbReference>
<sequence length="361" mass="40051">MPKRKTDVDTGPFPPPLRRPGDELVLDPTCPRQTLPSWRADSDRNEVTAARRTIYLVLPAILDAPPTSFPSTLYASRSPLPRNATSRLEDYVRAFYTDMSLKTLAAPALTSWDNGRRYVGLIPRPGFSESAVRIRTRRAPDRTFSHQLHLDDLLDALLEDVVPDDAYAVLWLVEHDLYEGPEDVFTCGRAYGGSRVALVSSARYNPRLDRTVDGFDADDAWPLGHVTNSAAIQAAAIAYRNASRHAKDNDVWIDRLCRTVTHELGHCFGIEHCVDYACCMQGSASIAEDYRQPPYVCPVDEAKILEATSSRKAEREAAVLACCRKYPASPLLSALAAWIEATTINIACEAKRSRTTVQTTS</sequence>
<dbReference type="GO" id="GO:0046872">
    <property type="term" value="F:metal ion binding"/>
    <property type="evidence" value="ECO:0007669"/>
    <property type="project" value="UniProtKB-KW"/>
</dbReference>
<evidence type="ECO:0000313" key="8">
    <source>
        <dbReference type="EMBL" id="EQC25361.1"/>
    </source>
</evidence>
<evidence type="ECO:0000256" key="2">
    <source>
        <dbReference type="ARBA" id="ARBA00022670"/>
    </source>
</evidence>
<comment type="cofactor">
    <cofactor evidence="1">
        <name>Zn(2+)</name>
        <dbReference type="ChEBI" id="CHEBI:29105"/>
    </cofactor>
</comment>
<dbReference type="InParanoid" id="T0PSZ4"/>
<dbReference type="GeneID" id="19957497"/>
<feature type="region of interest" description="Disordered" evidence="7">
    <location>
        <begin position="1"/>
        <end position="43"/>
    </location>
</feature>
<keyword evidence="4" id="KW-0378">Hydrolase</keyword>
<accession>T0PSZ4</accession>
<dbReference type="OMA" id="CFGIDHC"/>
<dbReference type="OrthoDB" id="2365600at2759"/>
<evidence type="ECO:0000256" key="1">
    <source>
        <dbReference type="ARBA" id="ARBA00001947"/>
    </source>
</evidence>
<evidence type="ECO:0000256" key="5">
    <source>
        <dbReference type="ARBA" id="ARBA00022833"/>
    </source>
</evidence>
<evidence type="ECO:0000256" key="3">
    <source>
        <dbReference type="ARBA" id="ARBA00022723"/>
    </source>
</evidence>
<dbReference type="PANTHER" id="PTHR15910:SF1">
    <property type="entry name" value="ARCHAEMETZINCIN-2"/>
    <property type="match status" value="1"/>
</dbReference>